<proteinExistence type="predicted"/>
<keyword evidence="5" id="KW-1185">Reference proteome</keyword>
<feature type="transmembrane region" description="Helical" evidence="2">
    <location>
        <begin position="137"/>
        <end position="159"/>
    </location>
</feature>
<protein>
    <recommendedName>
        <fullName evidence="6">Mid2 domain-containing protein</fullName>
    </recommendedName>
</protein>
<feature type="region of interest" description="Disordered" evidence="1">
    <location>
        <begin position="31"/>
        <end position="68"/>
    </location>
</feature>
<evidence type="ECO:0000256" key="1">
    <source>
        <dbReference type="SAM" id="MobiDB-lite"/>
    </source>
</evidence>
<dbReference type="VEuPathDB" id="FungiDB:CC1G_03322"/>
<feature type="region of interest" description="Disordered" evidence="1">
    <location>
        <begin position="163"/>
        <end position="375"/>
    </location>
</feature>
<feature type="compositionally biased region" description="Basic and acidic residues" evidence="1">
    <location>
        <begin position="285"/>
        <end position="295"/>
    </location>
</feature>
<evidence type="ECO:0000313" key="4">
    <source>
        <dbReference type="EMBL" id="EAU91154.2"/>
    </source>
</evidence>
<dbReference type="KEGG" id="cci:CC1G_03322"/>
<dbReference type="GeneID" id="6007230"/>
<evidence type="ECO:0008006" key="6">
    <source>
        <dbReference type="Google" id="ProtNLM"/>
    </source>
</evidence>
<sequence length="375" mass="39967">MPPNAGPVRLFGLLVSGISLLLARRCRGLPQDLGPYKQRHGHDEDEDSDENKDDDHGGRPALTSPPLAGQVALSDTTTITFYSHSHTPTMRVPAGSTSWIRQLPSPVWPEANSEESLIASRAQAHQDALAGLGKGGIVGASLGGVIILALIIMLITACLRKRRKARRQPRRSTTITTFLRNSTVKPSQRRQSRQSGSTFPDSDLGFGTSTPYHGDNFATSHQQRGQSGSGISNLDGSGVATAAPLTGAGDGRGPVQLHTSHESDESSLPSPLYPPPGLSNLGHHSYSDSGHKDSPFPEAHVAVLDGLDPERQSTLSSEGTHGPKRDVKETEEDPGDDEEPEGRGARTDLPDIVVTRASVTGSIDSRREPPPYSFT</sequence>
<feature type="compositionally biased region" description="Acidic residues" evidence="1">
    <location>
        <begin position="329"/>
        <end position="340"/>
    </location>
</feature>
<comment type="caution">
    <text evidence="4">The sequence shown here is derived from an EMBL/GenBank/DDBJ whole genome shotgun (WGS) entry which is preliminary data.</text>
</comment>
<feature type="chain" id="PRO_5002726290" description="Mid2 domain-containing protein" evidence="3">
    <location>
        <begin position="29"/>
        <end position="375"/>
    </location>
</feature>
<feature type="compositionally biased region" description="Polar residues" evidence="1">
    <location>
        <begin position="172"/>
        <end position="186"/>
    </location>
</feature>
<dbReference type="InParanoid" id="A8N7H9"/>
<evidence type="ECO:0000256" key="2">
    <source>
        <dbReference type="SAM" id="Phobius"/>
    </source>
</evidence>
<keyword evidence="2" id="KW-0472">Membrane</keyword>
<name>A8N7H9_COPC7</name>
<accession>A8N7H9</accession>
<organism evidence="4 5">
    <name type="scientific">Coprinopsis cinerea (strain Okayama-7 / 130 / ATCC MYA-4618 / FGSC 9003)</name>
    <name type="common">Inky cap fungus</name>
    <name type="synonym">Hormographiella aspergillata</name>
    <dbReference type="NCBI Taxonomy" id="240176"/>
    <lineage>
        <taxon>Eukaryota</taxon>
        <taxon>Fungi</taxon>
        <taxon>Dikarya</taxon>
        <taxon>Basidiomycota</taxon>
        <taxon>Agaricomycotina</taxon>
        <taxon>Agaricomycetes</taxon>
        <taxon>Agaricomycetidae</taxon>
        <taxon>Agaricales</taxon>
        <taxon>Agaricineae</taxon>
        <taxon>Psathyrellaceae</taxon>
        <taxon>Coprinopsis</taxon>
    </lineage>
</organism>
<keyword evidence="3" id="KW-0732">Signal</keyword>
<evidence type="ECO:0000313" key="5">
    <source>
        <dbReference type="Proteomes" id="UP000001861"/>
    </source>
</evidence>
<dbReference type="EMBL" id="AACS02000003">
    <property type="protein sequence ID" value="EAU91154.2"/>
    <property type="molecule type" value="Genomic_DNA"/>
</dbReference>
<dbReference type="AlphaFoldDB" id="A8N7H9"/>
<feature type="compositionally biased region" description="Polar residues" evidence="1">
    <location>
        <begin position="207"/>
        <end position="235"/>
    </location>
</feature>
<keyword evidence="2" id="KW-1133">Transmembrane helix</keyword>
<dbReference type="RefSeq" id="XP_001830785.2">
    <property type="nucleotide sequence ID" value="XM_001830733.2"/>
</dbReference>
<dbReference type="HOGENOM" id="CLU_737726_0_0_1"/>
<gene>
    <name evidence="4" type="ORF">CC1G_03322</name>
</gene>
<reference evidence="4 5" key="1">
    <citation type="journal article" date="2010" name="Proc. Natl. Acad. Sci. U.S.A.">
        <title>Insights into evolution of multicellular fungi from the assembled chromosomes of the mushroom Coprinopsis cinerea (Coprinus cinereus).</title>
        <authorList>
            <person name="Stajich J.E."/>
            <person name="Wilke S.K."/>
            <person name="Ahren D."/>
            <person name="Au C.H."/>
            <person name="Birren B.W."/>
            <person name="Borodovsky M."/>
            <person name="Burns C."/>
            <person name="Canback B."/>
            <person name="Casselton L.A."/>
            <person name="Cheng C.K."/>
            <person name="Deng J."/>
            <person name="Dietrich F.S."/>
            <person name="Fargo D.C."/>
            <person name="Farman M.L."/>
            <person name="Gathman A.C."/>
            <person name="Goldberg J."/>
            <person name="Guigo R."/>
            <person name="Hoegger P.J."/>
            <person name="Hooker J.B."/>
            <person name="Huggins A."/>
            <person name="James T.Y."/>
            <person name="Kamada T."/>
            <person name="Kilaru S."/>
            <person name="Kodira C."/>
            <person name="Kues U."/>
            <person name="Kupfer D."/>
            <person name="Kwan H.S."/>
            <person name="Lomsadze A."/>
            <person name="Li W."/>
            <person name="Lilly W.W."/>
            <person name="Ma L.J."/>
            <person name="Mackey A.J."/>
            <person name="Manning G."/>
            <person name="Martin F."/>
            <person name="Muraguchi H."/>
            <person name="Natvig D.O."/>
            <person name="Palmerini H."/>
            <person name="Ramesh M.A."/>
            <person name="Rehmeyer C.J."/>
            <person name="Roe B.A."/>
            <person name="Shenoy N."/>
            <person name="Stanke M."/>
            <person name="Ter-Hovhannisyan V."/>
            <person name="Tunlid A."/>
            <person name="Velagapudi R."/>
            <person name="Vision T.J."/>
            <person name="Zeng Q."/>
            <person name="Zolan M.E."/>
            <person name="Pukkila P.J."/>
        </authorList>
    </citation>
    <scope>NUCLEOTIDE SEQUENCE [LARGE SCALE GENOMIC DNA]</scope>
    <source>
        <strain evidence="5">Okayama-7 / 130 / ATCC MYA-4618 / FGSC 9003</strain>
    </source>
</reference>
<evidence type="ECO:0000256" key="3">
    <source>
        <dbReference type="SAM" id="SignalP"/>
    </source>
</evidence>
<feature type="signal peptide" evidence="3">
    <location>
        <begin position="1"/>
        <end position="28"/>
    </location>
</feature>
<keyword evidence="2" id="KW-0812">Transmembrane</keyword>
<dbReference type="Proteomes" id="UP000001861">
    <property type="component" value="Unassembled WGS sequence"/>
</dbReference>